<evidence type="ECO:0000313" key="3">
    <source>
        <dbReference type="Proteomes" id="UP000002010"/>
    </source>
</evidence>
<sequence length="426" mass="45521">MSWTTHLQDASFRGVRFDCQRTQDAARRDTASLEYPYRDGADVEDLGSKARQIQLTAVFWGPDYGQRLQRLLDVLSLPGYGELVHPVFGSVPRAQLTGYQVSHDAESPDYCTVELEFVEATPADPLFLLQLPQQLTATLAQLSQAAREYGISTFADAIDSLRASVPMARQLALRQVLQGTLGTLQGLLPGSIAGTLDPLLAPRAFAGDVTALLYGLTRQPHFSAVAGQSDWCALVDTLGPLPRLAAQVADGSHEAGGQPVPAAADDVAITGSLLQLLVATALADTAATLLAAEATAPARSPQEIEQLASDTRAALQAALQACRDSHPVETARPVTEALKDVALGLQNAAIALIAARPPLLQRRVEAAGNLHLQAYRWYGDAGRASELLRLNPQLRNPNTLQAGDFLACLRPLNWTPQYLIPTGSAC</sequence>
<dbReference type="EMBL" id="CP001154">
    <property type="protein sequence ID" value="ACO74141.1"/>
    <property type="molecule type" value="Genomic_DNA"/>
</dbReference>
<gene>
    <name evidence="2" type="ordered locus">LHK_01149</name>
</gene>
<dbReference type="Pfam" id="PF07157">
    <property type="entry name" value="DNA_circ_N"/>
    <property type="match status" value="1"/>
</dbReference>
<name>C1D6N4_LARHH</name>
<protein>
    <submittedName>
        <fullName evidence="2">Probable phage virion</fullName>
    </submittedName>
</protein>
<accession>C1D6N4</accession>
<proteinExistence type="predicted"/>
<dbReference type="eggNOG" id="COG4228">
    <property type="taxonomic scope" value="Bacteria"/>
</dbReference>
<dbReference type="HOGENOM" id="CLU_050830_0_0_4"/>
<organism evidence="2 3">
    <name type="scientific">Laribacter hongkongensis (strain HLHK9)</name>
    <dbReference type="NCBI Taxonomy" id="557598"/>
    <lineage>
        <taxon>Bacteria</taxon>
        <taxon>Pseudomonadati</taxon>
        <taxon>Pseudomonadota</taxon>
        <taxon>Betaproteobacteria</taxon>
        <taxon>Neisseriales</taxon>
        <taxon>Aquaspirillaceae</taxon>
        <taxon>Laribacter</taxon>
    </lineage>
</organism>
<dbReference type="InterPro" id="IPR009826">
    <property type="entry name" value="DNA_circ_N"/>
</dbReference>
<dbReference type="RefSeq" id="WP_012696631.1">
    <property type="nucleotide sequence ID" value="NC_012559.1"/>
</dbReference>
<dbReference type="AlphaFoldDB" id="C1D6N4"/>
<keyword evidence="3" id="KW-1185">Reference proteome</keyword>
<evidence type="ECO:0000259" key="1">
    <source>
        <dbReference type="Pfam" id="PF07157"/>
    </source>
</evidence>
<dbReference type="KEGG" id="lhk:LHK_01149"/>
<evidence type="ECO:0000313" key="2">
    <source>
        <dbReference type="EMBL" id="ACO74141.1"/>
    </source>
</evidence>
<dbReference type="STRING" id="557598.LHK_01149"/>
<dbReference type="Proteomes" id="UP000002010">
    <property type="component" value="Chromosome"/>
</dbReference>
<feature type="domain" description="DNA circulation N-terminal" evidence="1">
    <location>
        <begin position="7"/>
        <end position="91"/>
    </location>
</feature>
<reference evidence="2 3" key="1">
    <citation type="journal article" date="2009" name="PLoS Genet.">
        <title>The complete genome and proteome of Laribacter hongkongensis reveal potential mechanisms for adaptations to different temperatures and habitats.</title>
        <authorList>
            <person name="Woo P.C."/>
            <person name="Lau S.K."/>
            <person name="Tse H."/>
            <person name="Teng J.L."/>
            <person name="Curreem S.O."/>
            <person name="Tsang A.K."/>
            <person name="Fan R.Y."/>
            <person name="Wong G.K."/>
            <person name="Huang Y."/>
            <person name="Loman N.J."/>
            <person name="Snyder L.A."/>
            <person name="Cai J.J."/>
            <person name="Huang J.D."/>
            <person name="Mak W."/>
            <person name="Pallen M.J."/>
            <person name="Lok S."/>
            <person name="Yuen K.Y."/>
        </authorList>
    </citation>
    <scope>NUCLEOTIDE SEQUENCE [LARGE SCALE GENOMIC DNA]</scope>
    <source>
        <strain evidence="2 3">HLHK9</strain>
    </source>
</reference>